<reference evidence="6" key="1">
    <citation type="journal article" date="2020" name="Nat. Commun.">
        <title>Genome sequence of the cluster root forming white lupin.</title>
        <authorList>
            <person name="Hufnagel B."/>
            <person name="Marques A."/>
            <person name="Soriano A."/>
            <person name="Marques L."/>
            <person name="Divol F."/>
            <person name="Doumas P."/>
            <person name="Sallet E."/>
            <person name="Mancinotti D."/>
            <person name="Carrere S."/>
            <person name="Marande W."/>
            <person name="Arribat S."/>
            <person name="Keller J."/>
            <person name="Huneau C."/>
            <person name="Blein T."/>
            <person name="Aime D."/>
            <person name="Laguerre M."/>
            <person name="Taylor J."/>
            <person name="Schubert V."/>
            <person name="Nelson M."/>
            <person name="Geu-Flores F."/>
            <person name="Crespi M."/>
            <person name="Gallardo-Guerrero K."/>
            <person name="Delaux P.-M."/>
            <person name="Salse J."/>
            <person name="Berges H."/>
            <person name="Guyot R."/>
            <person name="Gouzy J."/>
            <person name="Peret B."/>
        </authorList>
    </citation>
    <scope>NUCLEOTIDE SEQUENCE [LARGE SCALE GENOMIC DNA]</scope>
    <source>
        <strain evidence="6">cv. Amiga</strain>
    </source>
</reference>
<dbReference type="GO" id="GO:0005773">
    <property type="term" value="C:vacuole"/>
    <property type="evidence" value="ECO:0007669"/>
    <property type="project" value="TreeGrafter"/>
</dbReference>
<proteinExistence type="inferred from homology"/>
<feature type="chain" id="PRO_5025421765" evidence="4">
    <location>
        <begin position="25"/>
        <end position="408"/>
    </location>
</feature>
<name>A0A6A4P6C7_LUPAL</name>
<dbReference type="Pfam" id="PF00450">
    <property type="entry name" value="Peptidase_S10"/>
    <property type="match status" value="3"/>
</dbReference>
<organism evidence="5 6">
    <name type="scientific">Lupinus albus</name>
    <name type="common">White lupine</name>
    <name type="synonym">Lupinus termis</name>
    <dbReference type="NCBI Taxonomy" id="3870"/>
    <lineage>
        <taxon>Eukaryota</taxon>
        <taxon>Viridiplantae</taxon>
        <taxon>Streptophyta</taxon>
        <taxon>Embryophyta</taxon>
        <taxon>Tracheophyta</taxon>
        <taxon>Spermatophyta</taxon>
        <taxon>Magnoliopsida</taxon>
        <taxon>eudicotyledons</taxon>
        <taxon>Gunneridae</taxon>
        <taxon>Pentapetalae</taxon>
        <taxon>rosids</taxon>
        <taxon>fabids</taxon>
        <taxon>Fabales</taxon>
        <taxon>Fabaceae</taxon>
        <taxon>Papilionoideae</taxon>
        <taxon>50 kb inversion clade</taxon>
        <taxon>genistoids sensu lato</taxon>
        <taxon>core genistoids</taxon>
        <taxon>Genisteae</taxon>
        <taxon>Lupinus</taxon>
    </lineage>
</organism>
<dbReference type="OrthoDB" id="443318at2759"/>
<keyword evidence="6" id="KW-1185">Reference proteome</keyword>
<dbReference type="InterPro" id="IPR029058">
    <property type="entry name" value="AB_hydrolase_fold"/>
</dbReference>
<keyword evidence="5" id="KW-0378">Hydrolase</keyword>
<keyword evidence="2 4" id="KW-0732">Signal</keyword>
<dbReference type="PANTHER" id="PTHR11802:SF132">
    <property type="entry name" value="SERINE CARBOXYPEPTIDASE-LIKE 36-RELATED"/>
    <property type="match status" value="1"/>
</dbReference>
<dbReference type="PRINTS" id="PR00724">
    <property type="entry name" value="CRBOXYPTASEC"/>
</dbReference>
<dbReference type="AlphaFoldDB" id="A0A6A4P6C7"/>
<dbReference type="InterPro" id="IPR001563">
    <property type="entry name" value="Peptidase_S10"/>
</dbReference>
<dbReference type="EMBL" id="WOCE01000015">
    <property type="protein sequence ID" value="KAE9598345.1"/>
    <property type="molecule type" value="Genomic_DNA"/>
</dbReference>
<keyword evidence="5" id="KW-0645">Protease</keyword>
<dbReference type="SUPFAM" id="SSF53474">
    <property type="entry name" value="alpha/beta-Hydrolases"/>
    <property type="match status" value="1"/>
</dbReference>
<evidence type="ECO:0000256" key="1">
    <source>
        <dbReference type="ARBA" id="ARBA00009431"/>
    </source>
</evidence>
<keyword evidence="5" id="KW-0121">Carboxypeptidase</keyword>
<feature type="signal peptide" evidence="4">
    <location>
        <begin position="1"/>
        <end position="24"/>
    </location>
</feature>
<gene>
    <name evidence="5" type="ORF">Lalb_Chr15g0079791</name>
</gene>
<dbReference type="Gene3D" id="3.40.50.11320">
    <property type="match status" value="1"/>
</dbReference>
<dbReference type="PANTHER" id="PTHR11802">
    <property type="entry name" value="SERINE PROTEASE FAMILY S10 SERINE CARBOXYPEPTIDASE"/>
    <property type="match status" value="1"/>
</dbReference>
<dbReference type="GO" id="GO:0006508">
    <property type="term" value="P:proteolysis"/>
    <property type="evidence" value="ECO:0007669"/>
    <property type="project" value="InterPro"/>
</dbReference>
<evidence type="ECO:0000256" key="3">
    <source>
        <dbReference type="ARBA" id="ARBA00023180"/>
    </source>
</evidence>
<evidence type="ECO:0000313" key="5">
    <source>
        <dbReference type="EMBL" id="KAE9598345.1"/>
    </source>
</evidence>
<comment type="caution">
    <text evidence="5">The sequence shown here is derived from an EMBL/GenBank/DDBJ whole genome shotgun (WGS) entry which is preliminary data.</text>
</comment>
<evidence type="ECO:0000256" key="2">
    <source>
        <dbReference type="ARBA" id="ARBA00022729"/>
    </source>
</evidence>
<dbReference type="Proteomes" id="UP000447434">
    <property type="component" value="Chromosome 15"/>
</dbReference>
<sequence>MGKTSCLTLISFFIFSLFMAEIDGSKQGQVFDKFQKSKYKVDSQVDRSDFNAKEVVVDNYIVHSQKGLKEKDRIDKLPGQPQVNFSQYGGYVTIDKLAGRALYYYFVESQHSKEKMSLLLWLNGGPRCSSLAYGAMEELGPFRVNSDGKTLAKNRYSWNYDNYKFLVNWLERFHEYKKRDFYIAGESYVGHYVPQLAHTILHNNKKANKTIINLKGIMIGNAVINDETDNRGTYDYLARHAIISDQAANDINTVCNFSSDVIPIQCQTAIDEYVRDVSFIDIYNIYAPLCSNPNLTALPKKNSALHANVTKLKYDWESCSDIIFSKWGDSPSTIIPLLLEFLNNGLRVWIFRYDTHVGGYAEVYSGGLTFATVREAGHKVPSYQPGRALSLIIHFLNGTPLPTTKIQP</sequence>
<dbReference type="Gene3D" id="6.10.250.940">
    <property type="match status" value="1"/>
</dbReference>
<dbReference type="GO" id="GO:0004185">
    <property type="term" value="F:serine-type carboxypeptidase activity"/>
    <property type="evidence" value="ECO:0007669"/>
    <property type="project" value="InterPro"/>
</dbReference>
<comment type="similarity">
    <text evidence="1">Belongs to the peptidase S10 family.</text>
</comment>
<dbReference type="Gene3D" id="3.40.50.1820">
    <property type="entry name" value="alpha/beta hydrolase"/>
    <property type="match status" value="2"/>
</dbReference>
<accession>A0A6A4P6C7</accession>
<keyword evidence="3" id="KW-0325">Glycoprotein</keyword>
<evidence type="ECO:0000313" key="6">
    <source>
        <dbReference type="Proteomes" id="UP000447434"/>
    </source>
</evidence>
<evidence type="ECO:0000256" key="4">
    <source>
        <dbReference type="SAM" id="SignalP"/>
    </source>
</evidence>
<protein>
    <submittedName>
        <fullName evidence="5">Putative carboxypeptidase D</fullName>
    </submittedName>
</protein>